<name>A0A7Y0HRD8_9BIFI</name>
<dbReference type="RefSeq" id="WP_169171991.1">
    <property type="nucleotide sequence ID" value="NZ_JAAIII010000003.1"/>
</dbReference>
<keyword evidence="1" id="KW-0732">Signal</keyword>
<dbReference type="EMBL" id="JAAIII010000003">
    <property type="protein sequence ID" value="NMM93945.1"/>
    <property type="molecule type" value="Genomic_DNA"/>
</dbReference>
<sequence>MSKARIIAMCAVAACLLPLAGCDTGPQGDLSGEMATGTVCIGGQKFAIAYLDGYAPQSLRMEPLNKECEVKE</sequence>
<feature type="chain" id="PRO_5038753794" description="Lipoprotein" evidence="1">
    <location>
        <begin position="21"/>
        <end position="72"/>
    </location>
</feature>
<evidence type="ECO:0000256" key="1">
    <source>
        <dbReference type="SAM" id="SignalP"/>
    </source>
</evidence>
<gene>
    <name evidence="2" type="ORF">G1C95_1132</name>
</gene>
<dbReference type="Proteomes" id="UP000532194">
    <property type="component" value="Unassembled WGS sequence"/>
</dbReference>
<reference evidence="2 3" key="1">
    <citation type="submission" date="2020-02" db="EMBL/GenBank/DDBJ databases">
        <title>Characterization of phylogenetic diversity of novel bifidobacterial species isolated in Czech ZOOs.</title>
        <authorList>
            <person name="Lugli G.A."/>
            <person name="Vera N.B."/>
            <person name="Ventura M."/>
        </authorList>
    </citation>
    <scope>NUCLEOTIDE SEQUENCE [LARGE SCALE GENOMIC DNA]</scope>
    <source>
        <strain evidence="2 3">DSM 109957</strain>
    </source>
</reference>
<comment type="caution">
    <text evidence="2">The sequence shown here is derived from an EMBL/GenBank/DDBJ whole genome shotgun (WGS) entry which is preliminary data.</text>
</comment>
<evidence type="ECO:0000313" key="2">
    <source>
        <dbReference type="EMBL" id="NMM93945.1"/>
    </source>
</evidence>
<evidence type="ECO:0000313" key="3">
    <source>
        <dbReference type="Proteomes" id="UP000532194"/>
    </source>
</evidence>
<protein>
    <recommendedName>
        <fullName evidence="4">Lipoprotein</fullName>
    </recommendedName>
</protein>
<evidence type="ECO:0008006" key="4">
    <source>
        <dbReference type="Google" id="ProtNLM"/>
    </source>
</evidence>
<accession>A0A7Y0HRD8</accession>
<organism evidence="2 3">
    <name type="scientific">Bifidobacterium oedipodis</name>
    <dbReference type="NCBI Taxonomy" id="2675322"/>
    <lineage>
        <taxon>Bacteria</taxon>
        <taxon>Bacillati</taxon>
        <taxon>Actinomycetota</taxon>
        <taxon>Actinomycetes</taxon>
        <taxon>Bifidobacteriales</taxon>
        <taxon>Bifidobacteriaceae</taxon>
        <taxon>Bifidobacterium</taxon>
    </lineage>
</organism>
<proteinExistence type="predicted"/>
<dbReference type="AlphaFoldDB" id="A0A7Y0HRD8"/>
<feature type="signal peptide" evidence="1">
    <location>
        <begin position="1"/>
        <end position="20"/>
    </location>
</feature>
<keyword evidence="3" id="KW-1185">Reference proteome</keyword>